<dbReference type="AlphaFoldDB" id="A0A0L0UQM0"/>
<evidence type="ECO:0000313" key="1">
    <source>
        <dbReference type="EMBL" id="KNE89216.1"/>
    </source>
</evidence>
<organism evidence="1 2">
    <name type="scientific">Puccinia striiformis f. sp. tritici PST-78</name>
    <dbReference type="NCBI Taxonomy" id="1165861"/>
    <lineage>
        <taxon>Eukaryota</taxon>
        <taxon>Fungi</taxon>
        <taxon>Dikarya</taxon>
        <taxon>Basidiomycota</taxon>
        <taxon>Pucciniomycotina</taxon>
        <taxon>Pucciniomycetes</taxon>
        <taxon>Pucciniales</taxon>
        <taxon>Pucciniaceae</taxon>
        <taxon>Puccinia</taxon>
    </lineage>
</organism>
<name>A0A0L0UQM0_9BASI</name>
<dbReference type="Proteomes" id="UP000054564">
    <property type="component" value="Unassembled WGS sequence"/>
</dbReference>
<dbReference type="EMBL" id="AJIL01000443">
    <property type="protein sequence ID" value="KNE89216.1"/>
    <property type="molecule type" value="Genomic_DNA"/>
</dbReference>
<keyword evidence="2" id="KW-1185">Reference proteome</keyword>
<gene>
    <name evidence="1" type="ORF">PSTG_17329</name>
</gene>
<comment type="caution">
    <text evidence="1">The sequence shown here is derived from an EMBL/GenBank/DDBJ whole genome shotgun (WGS) entry which is preliminary data.</text>
</comment>
<reference evidence="2" key="1">
    <citation type="submission" date="2014-03" db="EMBL/GenBank/DDBJ databases">
        <title>The Genome Sequence of Puccinia striiformis f. sp. tritici PST-78.</title>
        <authorList>
            <consortium name="The Broad Institute Genome Sequencing Platform"/>
            <person name="Cuomo C."/>
            <person name="Hulbert S."/>
            <person name="Chen X."/>
            <person name="Walker B."/>
            <person name="Young S.K."/>
            <person name="Zeng Q."/>
            <person name="Gargeya S."/>
            <person name="Fitzgerald M."/>
            <person name="Haas B."/>
            <person name="Abouelleil A."/>
            <person name="Alvarado L."/>
            <person name="Arachchi H.M."/>
            <person name="Berlin A.M."/>
            <person name="Chapman S.B."/>
            <person name="Goldberg J."/>
            <person name="Griggs A."/>
            <person name="Gujja S."/>
            <person name="Hansen M."/>
            <person name="Howarth C."/>
            <person name="Imamovic A."/>
            <person name="Larimer J."/>
            <person name="McCowan C."/>
            <person name="Montmayeur A."/>
            <person name="Murphy C."/>
            <person name="Neiman D."/>
            <person name="Pearson M."/>
            <person name="Priest M."/>
            <person name="Roberts A."/>
            <person name="Saif S."/>
            <person name="Shea T."/>
            <person name="Sisk P."/>
            <person name="Sykes S."/>
            <person name="Wortman J."/>
            <person name="Nusbaum C."/>
            <person name="Birren B."/>
        </authorList>
    </citation>
    <scope>NUCLEOTIDE SEQUENCE [LARGE SCALE GENOMIC DNA]</scope>
    <source>
        <strain evidence="2">race PST-78</strain>
    </source>
</reference>
<protein>
    <submittedName>
        <fullName evidence="1">Uncharacterized protein</fullName>
    </submittedName>
</protein>
<accession>A0A0L0UQM0</accession>
<evidence type="ECO:0000313" key="2">
    <source>
        <dbReference type="Proteomes" id="UP000054564"/>
    </source>
</evidence>
<proteinExistence type="predicted"/>
<sequence>MLDVLNLQTAITARNYLNQIDTIEKDLGKAAGATETLHAFKAFASIEERAFTLLGKREQKSY</sequence>